<gene>
    <name evidence="3" type="ORF">GCM10023205_17220</name>
</gene>
<evidence type="ECO:0000313" key="3">
    <source>
        <dbReference type="EMBL" id="GAA4955806.1"/>
    </source>
</evidence>
<dbReference type="Proteomes" id="UP001500466">
    <property type="component" value="Unassembled WGS sequence"/>
</dbReference>
<evidence type="ECO:0000259" key="2">
    <source>
        <dbReference type="SMART" id="SM00458"/>
    </source>
</evidence>
<organism evidence="3 4">
    <name type="scientific">Yinghuangia aomiensis</name>
    <dbReference type="NCBI Taxonomy" id="676205"/>
    <lineage>
        <taxon>Bacteria</taxon>
        <taxon>Bacillati</taxon>
        <taxon>Actinomycetota</taxon>
        <taxon>Actinomycetes</taxon>
        <taxon>Kitasatosporales</taxon>
        <taxon>Streptomycetaceae</taxon>
        <taxon>Yinghuangia</taxon>
    </lineage>
</organism>
<dbReference type="SMART" id="SM00458">
    <property type="entry name" value="RICIN"/>
    <property type="match status" value="1"/>
</dbReference>
<sequence length="192" mass="21123">MIRQLGIAVGALLLLLGLSVPQAQADTGPLRLRNAITPYCVGLPGDGSNPGAKAITEDCDSGGSNRYWTFQNTSLVDYFGRPTFVIANNATPGQCLDIPDLGAPHSGDIVGMYGCNKTRYDNQEFIKYYPYANDDRFALQSVKDLNMCLDVSGWAYNGSDWGSLQSITMYPCTGTGGPWTNYPWDDHLWYQW</sequence>
<proteinExistence type="predicted"/>
<dbReference type="InterPro" id="IPR000772">
    <property type="entry name" value="Ricin_B_lectin"/>
</dbReference>
<dbReference type="PROSITE" id="PS50231">
    <property type="entry name" value="RICIN_B_LECTIN"/>
    <property type="match status" value="1"/>
</dbReference>
<keyword evidence="4" id="KW-1185">Reference proteome</keyword>
<dbReference type="CDD" id="cd00161">
    <property type="entry name" value="beta-trefoil_Ricin-like"/>
    <property type="match status" value="1"/>
</dbReference>
<protein>
    <recommendedName>
        <fullName evidence="2">Ricin B lectin domain-containing protein</fullName>
    </recommendedName>
</protein>
<keyword evidence="1" id="KW-0732">Signal</keyword>
<dbReference type="SUPFAM" id="SSF50370">
    <property type="entry name" value="Ricin B-like lectins"/>
    <property type="match status" value="1"/>
</dbReference>
<dbReference type="InterPro" id="IPR035992">
    <property type="entry name" value="Ricin_B-like_lectins"/>
</dbReference>
<feature type="signal peptide" evidence="1">
    <location>
        <begin position="1"/>
        <end position="25"/>
    </location>
</feature>
<feature type="chain" id="PRO_5047516825" description="Ricin B lectin domain-containing protein" evidence="1">
    <location>
        <begin position="26"/>
        <end position="192"/>
    </location>
</feature>
<evidence type="ECO:0000256" key="1">
    <source>
        <dbReference type="SAM" id="SignalP"/>
    </source>
</evidence>
<comment type="caution">
    <text evidence="3">The sequence shown here is derived from an EMBL/GenBank/DDBJ whole genome shotgun (WGS) entry which is preliminary data.</text>
</comment>
<dbReference type="Gene3D" id="2.80.10.50">
    <property type="match status" value="1"/>
</dbReference>
<reference evidence="4" key="1">
    <citation type="journal article" date="2019" name="Int. J. Syst. Evol. Microbiol.">
        <title>The Global Catalogue of Microorganisms (GCM) 10K type strain sequencing project: providing services to taxonomists for standard genome sequencing and annotation.</title>
        <authorList>
            <consortium name="The Broad Institute Genomics Platform"/>
            <consortium name="The Broad Institute Genome Sequencing Center for Infectious Disease"/>
            <person name="Wu L."/>
            <person name="Ma J."/>
        </authorList>
    </citation>
    <scope>NUCLEOTIDE SEQUENCE [LARGE SCALE GENOMIC DNA]</scope>
    <source>
        <strain evidence="4">JCM 17986</strain>
    </source>
</reference>
<evidence type="ECO:0000313" key="4">
    <source>
        <dbReference type="Proteomes" id="UP001500466"/>
    </source>
</evidence>
<dbReference type="EMBL" id="BAABHS010000005">
    <property type="protein sequence ID" value="GAA4955806.1"/>
    <property type="molecule type" value="Genomic_DNA"/>
</dbReference>
<name>A0ABP9GXL7_9ACTN</name>
<accession>A0ABP9GXL7</accession>
<feature type="domain" description="Ricin B lectin" evidence="2">
    <location>
        <begin position="27"/>
        <end position="182"/>
    </location>
</feature>